<dbReference type="PANTHER" id="PTHR34682:SF1">
    <property type="entry name" value="PROTEIN METABOLIC NETWORK MODULATOR 1"/>
    <property type="match status" value="1"/>
</dbReference>
<feature type="region of interest" description="Disordered" evidence="1">
    <location>
        <begin position="1"/>
        <end position="50"/>
    </location>
</feature>
<organism evidence="2 3">
    <name type="scientific">Iris pallida</name>
    <name type="common">Sweet iris</name>
    <dbReference type="NCBI Taxonomy" id="29817"/>
    <lineage>
        <taxon>Eukaryota</taxon>
        <taxon>Viridiplantae</taxon>
        <taxon>Streptophyta</taxon>
        <taxon>Embryophyta</taxon>
        <taxon>Tracheophyta</taxon>
        <taxon>Spermatophyta</taxon>
        <taxon>Magnoliopsida</taxon>
        <taxon>Liliopsida</taxon>
        <taxon>Asparagales</taxon>
        <taxon>Iridaceae</taxon>
        <taxon>Iridoideae</taxon>
        <taxon>Irideae</taxon>
        <taxon>Iris</taxon>
    </lineage>
</organism>
<dbReference type="EMBL" id="JANAVB010034218">
    <property type="protein sequence ID" value="KAJ6807128.1"/>
    <property type="molecule type" value="Genomic_DNA"/>
</dbReference>
<gene>
    <name evidence="2" type="ORF">M6B38_173575</name>
</gene>
<reference evidence="2" key="2">
    <citation type="submission" date="2023-04" db="EMBL/GenBank/DDBJ databases">
        <authorList>
            <person name="Bruccoleri R.E."/>
            <person name="Oakeley E.J."/>
            <person name="Faust A.-M."/>
            <person name="Dessus-Babus S."/>
            <person name="Altorfer M."/>
            <person name="Burckhardt D."/>
            <person name="Oertli M."/>
            <person name="Naumann U."/>
            <person name="Petersen F."/>
            <person name="Wong J."/>
        </authorList>
    </citation>
    <scope>NUCLEOTIDE SEQUENCE</scope>
    <source>
        <strain evidence="2">GSM-AAB239-AS_SAM_17_03QT</strain>
        <tissue evidence="2">Leaf</tissue>
    </source>
</reference>
<reference evidence="2" key="1">
    <citation type="journal article" date="2023" name="GigaByte">
        <title>Genome assembly of the bearded iris, Iris pallida Lam.</title>
        <authorList>
            <person name="Bruccoleri R.E."/>
            <person name="Oakeley E.J."/>
            <person name="Faust A.M.E."/>
            <person name="Altorfer M."/>
            <person name="Dessus-Babus S."/>
            <person name="Burckhardt D."/>
            <person name="Oertli M."/>
            <person name="Naumann U."/>
            <person name="Petersen F."/>
            <person name="Wong J."/>
        </authorList>
    </citation>
    <scope>NUCLEOTIDE SEQUENCE</scope>
    <source>
        <strain evidence="2">GSM-AAB239-AS_SAM_17_03QT</strain>
    </source>
</reference>
<evidence type="ECO:0000313" key="3">
    <source>
        <dbReference type="Proteomes" id="UP001140949"/>
    </source>
</evidence>
<protein>
    <recommendedName>
        <fullName evidence="4">AT-hook motif nuclear-localized protein</fullName>
    </recommendedName>
</protein>
<accession>A0AAX6ET42</accession>
<evidence type="ECO:0000313" key="2">
    <source>
        <dbReference type="EMBL" id="KAJ6807128.1"/>
    </source>
</evidence>
<evidence type="ECO:0000256" key="1">
    <source>
        <dbReference type="SAM" id="MobiDB-lite"/>
    </source>
</evidence>
<dbReference type="AlphaFoldDB" id="A0AAX6ET42"/>
<dbReference type="PANTHER" id="PTHR34682">
    <property type="entry name" value="AT HOOK MOTIF-CONTAINING PROTEIN"/>
    <property type="match status" value="1"/>
</dbReference>
<feature type="region of interest" description="Disordered" evidence="1">
    <location>
        <begin position="172"/>
        <end position="191"/>
    </location>
</feature>
<dbReference type="InterPro" id="IPR045881">
    <property type="entry name" value="MNM1-like"/>
</dbReference>
<comment type="caution">
    <text evidence="2">The sequence shown here is derived from an EMBL/GenBank/DDBJ whole genome shotgun (WGS) entry which is preliminary data.</text>
</comment>
<proteinExistence type="predicted"/>
<keyword evidence="3" id="KW-1185">Reference proteome</keyword>
<sequence length="191" mass="20521">MAEPNQQNNPPEPATLPLKRKRGRPRKDEVPGSESGSRTQLGSHFPPPTLKQDVVGQQVVGTLDGVFDAGFLITVRVGNDGPLLRGMVFDQRLSVPISKENDIVPDMKMSRSDDIPIPDPVEPVQREEPCVPPPVAKNIVQNDCSQGSGMLQKGSEAVVSITPVMVSNETSPVTIQVSDQKELSAGAPKLD</sequence>
<evidence type="ECO:0008006" key="4">
    <source>
        <dbReference type="Google" id="ProtNLM"/>
    </source>
</evidence>
<name>A0AAX6ET42_IRIPA</name>
<dbReference type="Proteomes" id="UP001140949">
    <property type="component" value="Unassembled WGS sequence"/>
</dbReference>